<evidence type="ECO:0000256" key="1">
    <source>
        <dbReference type="SAM" id="SignalP"/>
    </source>
</evidence>
<dbReference type="AlphaFoldDB" id="A0A1V6TUS7"/>
<proteinExistence type="predicted"/>
<evidence type="ECO:0000313" key="3">
    <source>
        <dbReference type="EMBL" id="OQE29936.1"/>
    </source>
</evidence>
<keyword evidence="1" id="KW-0732">Signal</keyword>
<dbReference type="OrthoDB" id="2831684at2759"/>
<name>A0A1V6TUS7_9EURO</name>
<dbReference type="InterPro" id="IPR052974">
    <property type="entry name" value="GH79_Enzymes"/>
</dbReference>
<keyword evidence="4" id="KW-1185">Reference proteome</keyword>
<dbReference type="Proteomes" id="UP000191285">
    <property type="component" value="Unassembled WGS sequence"/>
</dbReference>
<dbReference type="InterPro" id="IPR031728">
    <property type="entry name" value="GlcAase_C"/>
</dbReference>
<dbReference type="Pfam" id="PF16862">
    <property type="entry name" value="Glyco_hydro_79C"/>
    <property type="match status" value="1"/>
</dbReference>
<dbReference type="PANTHER" id="PTHR36183:SF2">
    <property type="entry name" value="BETA-GLUCURONIDASE C-TERMINAL DOMAIN-CONTAINING PROTEIN"/>
    <property type="match status" value="1"/>
</dbReference>
<gene>
    <name evidence="3" type="ORF">PENSTE_c002G08032</name>
</gene>
<dbReference type="EMBL" id="MLKD01000002">
    <property type="protein sequence ID" value="OQE29936.1"/>
    <property type="molecule type" value="Genomic_DNA"/>
</dbReference>
<evidence type="ECO:0000259" key="2">
    <source>
        <dbReference type="Pfam" id="PF16862"/>
    </source>
</evidence>
<dbReference type="PANTHER" id="PTHR36183">
    <property type="entry name" value="BETA-GLUCURONIDASE"/>
    <property type="match status" value="1"/>
</dbReference>
<reference evidence="4" key="1">
    <citation type="journal article" date="2017" name="Nat. Microbiol.">
        <title>Global analysis of biosynthetic gene clusters reveals vast potential of secondary metabolite production in Penicillium species.</title>
        <authorList>
            <person name="Nielsen J.C."/>
            <person name="Grijseels S."/>
            <person name="Prigent S."/>
            <person name="Ji B."/>
            <person name="Dainat J."/>
            <person name="Nielsen K.F."/>
            <person name="Frisvad J.C."/>
            <person name="Workman M."/>
            <person name="Nielsen J."/>
        </authorList>
    </citation>
    <scope>NUCLEOTIDE SEQUENCE [LARGE SCALE GENOMIC DNA]</scope>
    <source>
        <strain evidence="4">IBT 24891</strain>
    </source>
</reference>
<feature type="chain" id="PRO_5013003387" description="Beta-glucuronidase C-terminal domain-containing protein" evidence="1">
    <location>
        <begin position="16"/>
        <end position="535"/>
    </location>
</feature>
<feature type="signal peptide" evidence="1">
    <location>
        <begin position="1"/>
        <end position="15"/>
    </location>
</feature>
<dbReference type="Gene3D" id="3.20.20.80">
    <property type="entry name" value="Glycosidases"/>
    <property type="match status" value="1"/>
</dbReference>
<organism evidence="3 4">
    <name type="scientific">Penicillium steckii</name>
    <dbReference type="NCBI Taxonomy" id="303698"/>
    <lineage>
        <taxon>Eukaryota</taxon>
        <taxon>Fungi</taxon>
        <taxon>Dikarya</taxon>
        <taxon>Ascomycota</taxon>
        <taxon>Pezizomycotina</taxon>
        <taxon>Eurotiomycetes</taxon>
        <taxon>Eurotiomycetidae</taxon>
        <taxon>Eurotiales</taxon>
        <taxon>Aspergillaceae</taxon>
        <taxon>Penicillium</taxon>
    </lineage>
</organism>
<accession>A0A1V6TUS7</accession>
<sequence>MLVPLLLGATTVVAALVVEREVSPIEVGKDAPENAGAAVLHPFVSFSIEFSSFPDFAGNLSEPNDFSNQLLENLADLQGVKPYIRVGGNTQDLALYDPNLKTSINGTVVPSLSTDYPSIIYIGDSYFESYATWPGTKFSHGFNLGKNGTTGMKTLLATVPLACRALKDGKLAYWELGNEPDLFVDYPARPADWNEKSYVDEWLSKTRIIKRQLQKSCPELVTEKDYRYIAPSFAGLTNSLDPLKTWQAGLNDDRNIGLNSMHNYIGGADEPGVTLARTLMNHTSTVHSVAQHVNLSRVLNEQDLARDVPYILGETNSLYHQGKPGLSNSFGAALWGVDFNLYCASQSIRRTHMHQGTNYRYASWQPVQTNKATIGTKAPYYGNIMVAAMLKGGDDSENEDDNSQVQVVNLPMPHETEAAYAAYVDGNLARIAVINMQEYNCTNIEESSSHRPSASYAFRLSDISARSLSVQRLMANGSDAITGISWDGWSYNYELERGAPVRLANVTIGEKLDVDSRGEVEVKVPYSSAVILSLD</sequence>
<protein>
    <recommendedName>
        <fullName evidence="2">Beta-glucuronidase C-terminal domain-containing protein</fullName>
    </recommendedName>
</protein>
<feature type="domain" description="Beta-glucuronidase C-terminal" evidence="2">
    <location>
        <begin position="419"/>
        <end position="531"/>
    </location>
</feature>
<dbReference type="InterPro" id="IPR017853">
    <property type="entry name" value="GH"/>
</dbReference>
<dbReference type="SUPFAM" id="SSF51445">
    <property type="entry name" value="(Trans)glycosidases"/>
    <property type="match status" value="1"/>
</dbReference>
<comment type="caution">
    <text evidence="3">The sequence shown here is derived from an EMBL/GenBank/DDBJ whole genome shotgun (WGS) entry which is preliminary data.</text>
</comment>
<evidence type="ECO:0000313" key="4">
    <source>
        <dbReference type="Proteomes" id="UP000191285"/>
    </source>
</evidence>